<dbReference type="InterPro" id="IPR000045">
    <property type="entry name" value="Prepilin_IV_endopep_pep"/>
</dbReference>
<organism evidence="4 5">
    <name type="scientific">Cellulosimicrobium funkei</name>
    <dbReference type="NCBI Taxonomy" id="264251"/>
    <lineage>
        <taxon>Bacteria</taxon>
        <taxon>Bacillati</taxon>
        <taxon>Actinomycetota</taxon>
        <taxon>Actinomycetes</taxon>
        <taxon>Micrococcales</taxon>
        <taxon>Promicromonosporaceae</taxon>
        <taxon>Cellulosimicrobium</taxon>
    </lineage>
</organism>
<feature type="transmembrane region" description="Helical" evidence="2">
    <location>
        <begin position="21"/>
        <end position="42"/>
    </location>
</feature>
<dbReference type="Gene3D" id="1.20.120.1220">
    <property type="match status" value="1"/>
</dbReference>
<feature type="transmembrane region" description="Helical" evidence="2">
    <location>
        <begin position="76"/>
        <end position="94"/>
    </location>
</feature>
<sequence>MTTRTPRVPTSSLHEAMRAALVAQPIPITLVAVLVVVVAAVATRSVSATLAHLPLAVVGAAVVVTDATSHTIPRQLVYLGIGTGVPAMAILAVVDGWTSFGRAIAGAAALGVVYLVMVLAHPSGLGAGDARFAVLLGLYAGWLGWTSVVITGALPFLLALAPTAWALARRRRERRIALGPYMLAAYLIALGASGAGL</sequence>
<dbReference type="GO" id="GO:0006465">
    <property type="term" value="P:signal peptide processing"/>
    <property type="evidence" value="ECO:0007669"/>
    <property type="project" value="TreeGrafter"/>
</dbReference>
<keyword evidence="2" id="KW-1133">Transmembrane helix</keyword>
<comment type="caution">
    <text evidence="4">The sequence shown here is derived from an EMBL/GenBank/DDBJ whole genome shotgun (WGS) entry which is preliminary data.</text>
</comment>
<feature type="domain" description="Prepilin type IV endopeptidase peptidase" evidence="3">
    <location>
        <begin position="56"/>
        <end position="154"/>
    </location>
</feature>
<feature type="transmembrane region" description="Helical" evidence="2">
    <location>
        <begin position="100"/>
        <end position="120"/>
    </location>
</feature>
<feature type="transmembrane region" description="Helical" evidence="2">
    <location>
        <begin position="178"/>
        <end position="196"/>
    </location>
</feature>
<feature type="transmembrane region" description="Helical" evidence="2">
    <location>
        <begin position="132"/>
        <end position="158"/>
    </location>
</feature>
<name>A0A4Y8QXR1_9MICO</name>
<dbReference type="Pfam" id="PF01478">
    <property type="entry name" value="Peptidase_A24"/>
    <property type="match status" value="1"/>
</dbReference>
<dbReference type="GeneID" id="95686395"/>
<keyword evidence="2" id="KW-0472">Membrane</keyword>
<dbReference type="PANTHER" id="PTHR30487:SF0">
    <property type="entry name" value="PREPILIN LEADER PEPTIDASE_N-METHYLTRANSFERASE-RELATED"/>
    <property type="match status" value="1"/>
</dbReference>
<reference evidence="4 5" key="1">
    <citation type="submission" date="2019-03" db="EMBL/GenBank/DDBJ databases">
        <title>Cellulosimicrobium funkei JCM14302 Assembly.</title>
        <authorList>
            <person name="Dou T."/>
        </authorList>
    </citation>
    <scope>NUCLEOTIDE SEQUENCE [LARGE SCALE GENOMIC DNA]</scope>
    <source>
        <strain evidence="4 5">JCM 14302</strain>
    </source>
</reference>
<dbReference type="GO" id="GO:0005886">
    <property type="term" value="C:plasma membrane"/>
    <property type="evidence" value="ECO:0007669"/>
    <property type="project" value="TreeGrafter"/>
</dbReference>
<protein>
    <submittedName>
        <fullName evidence="4">Prepilin peptidase</fullName>
    </submittedName>
</protein>
<dbReference type="Proteomes" id="UP000298003">
    <property type="component" value="Unassembled WGS sequence"/>
</dbReference>
<dbReference type="EMBL" id="SOZH01000012">
    <property type="protein sequence ID" value="TFF04355.1"/>
    <property type="molecule type" value="Genomic_DNA"/>
</dbReference>
<evidence type="ECO:0000313" key="5">
    <source>
        <dbReference type="Proteomes" id="UP000298003"/>
    </source>
</evidence>
<keyword evidence="5" id="KW-1185">Reference proteome</keyword>
<dbReference type="GO" id="GO:0004190">
    <property type="term" value="F:aspartic-type endopeptidase activity"/>
    <property type="evidence" value="ECO:0007669"/>
    <property type="project" value="InterPro"/>
</dbReference>
<dbReference type="AlphaFoldDB" id="A0A4Y8QXR1"/>
<proteinExistence type="inferred from homology"/>
<evidence type="ECO:0000256" key="1">
    <source>
        <dbReference type="ARBA" id="ARBA00005801"/>
    </source>
</evidence>
<dbReference type="PANTHER" id="PTHR30487">
    <property type="entry name" value="TYPE 4 PREPILIN-LIKE PROTEINS LEADER PEPTIDE-PROCESSING ENZYME"/>
    <property type="match status" value="1"/>
</dbReference>
<evidence type="ECO:0000256" key="2">
    <source>
        <dbReference type="SAM" id="Phobius"/>
    </source>
</evidence>
<evidence type="ECO:0000259" key="3">
    <source>
        <dbReference type="Pfam" id="PF01478"/>
    </source>
</evidence>
<dbReference type="InterPro" id="IPR050882">
    <property type="entry name" value="Prepilin_peptidase/N-MTase"/>
</dbReference>
<comment type="similarity">
    <text evidence="1">Belongs to the peptidase A24 family.</text>
</comment>
<keyword evidence="2" id="KW-0812">Transmembrane</keyword>
<evidence type="ECO:0000313" key="4">
    <source>
        <dbReference type="EMBL" id="TFF04355.1"/>
    </source>
</evidence>
<accession>A0A4Y8QXR1</accession>
<dbReference type="RefSeq" id="WP_082774736.1">
    <property type="nucleotide sequence ID" value="NZ_SOZH01000012.1"/>
</dbReference>
<gene>
    <name evidence="4" type="ORF">E1O70_18080</name>
</gene>